<dbReference type="PROSITE" id="PS51257">
    <property type="entry name" value="PROKAR_LIPOPROTEIN"/>
    <property type="match status" value="1"/>
</dbReference>
<comment type="caution">
    <text evidence="2">The sequence shown here is derived from an EMBL/GenBank/DDBJ whole genome shotgun (WGS) entry which is preliminary data.</text>
</comment>
<dbReference type="AlphaFoldDB" id="A0AAW7X8E6"/>
<protein>
    <recommendedName>
        <fullName evidence="4">Solute-binding protein family 3/N-terminal domain-containing protein</fullName>
    </recommendedName>
</protein>
<evidence type="ECO:0008006" key="4">
    <source>
        <dbReference type="Google" id="ProtNLM"/>
    </source>
</evidence>
<dbReference type="EMBL" id="JAUOPB010000006">
    <property type="protein sequence ID" value="MDO6422659.1"/>
    <property type="molecule type" value="Genomic_DNA"/>
</dbReference>
<feature type="chain" id="PRO_5043588875" description="Solute-binding protein family 3/N-terminal domain-containing protein" evidence="1">
    <location>
        <begin position="26"/>
        <end position="294"/>
    </location>
</feature>
<gene>
    <name evidence="2" type="ORF">Q4521_09255</name>
</gene>
<feature type="signal peptide" evidence="1">
    <location>
        <begin position="1"/>
        <end position="25"/>
    </location>
</feature>
<reference evidence="2" key="1">
    <citation type="submission" date="2023-07" db="EMBL/GenBank/DDBJ databases">
        <title>Genome content predicts the carbon catabolic preferences of heterotrophic bacteria.</title>
        <authorList>
            <person name="Gralka M."/>
        </authorList>
    </citation>
    <scope>NUCLEOTIDE SEQUENCE</scope>
    <source>
        <strain evidence="2">I3M17_2</strain>
    </source>
</reference>
<name>A0AAW7X8E6_9GAMM</name>
<sequence length="294" mass="34032">MRAVLSYLLVVCPLILACLCGGVSAQQTTVFYTPAKEKNEDGRRTYTHNLLKMALDNTVAEYGPYQLIEIPNLSIKRMHLIANSDEYKNFIIKFTYSDSYQENLIYAPYPAEFGGMGYRVCFVAPEFLQESNKVTTLAELQKYTIGQGINWPDTKIIRANNINVSEVQYSKSLFSMTDKGRFDFFCRGITEPGWEMKKFGRDFPLVLNTSFVLRYNLPRFFYTNKNNKAAIKRIALGLKRALEDGSAHAYYQSLYKDYIDYVQLEKRTIIDLDNPDLRFIDNTYQNYIIPINKI</sequence>
<dbReference type="Proteomes" id="UP001169760">
    <property type="component" value="Unassembled WGS sequence"/>
</dbReference>
<accession>A0AAW7X8E6</accession>
<keyword evidence="1" id="KW-0732">Signal</keyword>
<evidence type="ECO:0000256" key="1">
    <source>
        <dbReference type="SAM" id="SignalP"/>
    </source>
</evidence>
<proteinExistence type="predicted"/>
<organism evidence="2 3">
    <name type="scientific">Saccharophagus degradans</name>
    <dbReference type="NCBI Taxonomy" id="86304"/>
    <lineage>
        <taxon>Bacteria</taxon>
        <taxon>Pseudomonadati</taxon>
        <taxon>Pseudomonadota</taxon>
        <taxon>Gammaproteobacteria</taxon>
        <taxon>Cellvibrionales</taxon>
        <taxon>Cellvibrionaceae</taxon>
        <taxon>Saccharophagus</taxon>
    </lineage>
</organism>
<evidence type="ECO:0000313" key="2">
    <source>
        <dbReference type="EMBL" id="MDO6422659.1"/>
    </source>
</evidence>
<dbReference type="SUPFAM" id="SSF53850">
    <property type="entry name" value="Periplasmic binding protein-like II"/>
    <property type="match status" value="1"/>
</dbReference>
<dbReference type="RefSeq" id="WP_303492595.1">
    <property type="nucleotide sequence ID" value="NZ_JAUOPB010000006.1"/>
</dbReference>
<evidence type="ECO:0000313" key="3">
    <source>
        <dbReference type="Proteomes" id="UP001169760"/>
    </source>
</evidence>